<keyword evidence="3" id="KW-1185">Reference proteome</keyword>
<feature type="transmembrane region" description="Helical" evidence="1">
    <location>
        <begin position="150"/>
        <end position="172"/>
    </location>
</feature>
<dbReference type="EMBL" id="JAUBYV010000007">
    <property type="protein sequence ID" value="KAK2625586.1"/>
    <property type="molecule type" value="Genomic_DNA"/>
</dbReference>
<gene>
    <name evidence="2" type="ORF">QTJ16_004898</name>
</gene>
<feature type="transmembrane region" description="Helical" evidence="1">
    <location>
        <begin position="77"/>
        <end position="98"/>
    </location>
</feature>
<reference evidence="2" key="1">
    <citation type="submission" date="2023-06" db="EMBL/GenBank/DDBJ databases">
        <title>Draft genome of Marssonina rosae.</title>
        <authorList>
            <person name="Cheng Q."/>
        </authorList>
    </citation>
    <scope>NUCLEOTIDE SEQUENCE</scope>
    <source>
        <strain evidence="2">R4</strain>
    </source>
</reference>
<evidence type="ECO:0000313" key="2">
    <source>
        <dbReference type="EMBL" id="KAK2625586.1"/>
    </source>
</evidence>
<keyword evidence="1" id="KW-0472">Membrane</keyword>
<name>A0AAD9SXW4_9HELO</name>
<dbReference type="Proteomes" id="UP001285354">
    <property type="component" value="Unassembled WGS sequence"/>
</dbReference>
<organism evidence="2 3">
    <name type="scientific">Diplocarpon rosae</name>
    <dbReference type="NCBI Taxonomy" id="946125"/>
    <lineage>
        <taxon>Eukaryota</taxon>
        <taxon>Fungi</taxon>
        <taxon>Dikarya</taxon>
        <taxon>Ascomycota</taxon>
        <taxon>Pezizomycotina</taxon>
        <taxon>Leotiomycetes</taxon>
        <taxon>Helotiales</taxon>
        <taxon>Drepanopezizaceae</taxon>
        <taxon>Diplocarpon</taxon>
    </lineage>
</organism>
<accession>A0AAD9SXW4</accession>
<proteinExistence type="predicted"/>
<feature type="transmembrane region" description="Helical" evidence="1">
    <location>
        <begin position="12"/>
        <end position="36"/>
    </location>
</feature>
<evidence type="ECO:0000256" key="1">
    <source>
        <dbReference type="SAM" id="Phobius"/>
    </source>
</evidence>
<protein>
    <recommendedName>
        <fullName evidence="4">MARVEL domain-containing protein</fullName>
    </recommendedName>
</protein>
<evidence type="ECO:0000313" key="3">
    <source>
        <dbReference type="Proteomes" id="UP001285354"/>
    </source>
</evidence>
<dbReference type="AlphaFoldDB" id="A0AAD9SXW4"/>
<feature type="transmembrane region" description="Helical" evidence="1">
    <location>
        <begin position="48"/>
        <end position="71"/>
    </location>
</feature>
<sequence length="186" mass="20005">MPGPHYGALGASWIVSRALQMVCLITIIGMCSNFVNLMVNADQKPADVMVSTISVTTIAALYIIVSYILYWDSLLNFLIPTALDAILLIAVIIVAVTVGKPLSYLDCAALPASGGSSSEFLTSVGKNMSKANYWVWAGATRTTCFEMKAVWGLSIALCILFAFSSMVSMLLWKRNKPVAPQKDAEG</sequence>
<evidence type="ECO:0008006" key="4">
    <source>
        <dbReference type="Google" id="ProtNLM"/>
    </source>
</evidence>
<keyword evidence="1" id="KW-1133">Transmembrane helix</keyword>
<comment type="caution">
    <text evidence="2">The sequence shown here is derived from an EMBL/GenBank/DDBJ whole genome shotgun (WGS) entry which is preliminary data.</text>
</comment>
<keyword evidence="1" id="KW-0812">Transmembrane</keyword>